<accession>A0A7R8ZNF7</accession>
<feature type="compositionally biased region" description="Pro residues" evidence="3">
    <location>
        <begin position="356"/>
        <end position="367"/>
    </location>
</feature>
<evidence type="ECO:0000256" key="1">
    <source>
        <dbReference type="ARBA" id="ARBA00023127"/>
    </source>
</evidence>
<feature type="region of interest" description="Disordered" evidence="3">
    <location>
        <begin position="249"/>
        <end position="367"/>
    </location>
</feature>
<dbReference type="GO" id="GO:0016538">
    <property type="term" value="F:cyclin-dependent protein serine/threonine kinase regulator activity"/>
    <property type="evidence" value="ECO:0007669"/>
    <property type="project" value="InterPro"/>
</dbReference>
<dbReference type="InterPro" id="IPR006671">
    <property type="entry name" value="Cyclin_N"/>
</dbReference>
<dbReference type="InterPro" id="IPR043198">
    <property type="entry name" value="Cyclin/Ssn8"/>
</dbReference>
<dbReference type="InterPro" id="IPR036915">
    <property type="entry name" value="Cyclin-like_sf"/>
</dbReference>
<gene>
    <name evidence="4" type="ORF">CTOB1V02_LOCUS6086</name>
</gene>
<dbReference type="PANTHER" id="PTHR10026">
    <property type="entry name" value="CYCLIN"/>
    <property type="match status" value="1"/>
</dbReference>
<evidence type="ECO:0000313" key="4">
    <source>
        <dbReference type="EMBL" id="CAD7228197.1"/>
    </source>
</evidence>
<dbReference type="GO" id="GO:0006357">
    <property type="term" value="P:regulation of transcription by RNA polymerase II"/>
    <property type="evidence" value="ECO:0007669"/>
    <property type="project" value="InterPro"/>
</dbReference>
<dbReference type="SUPFAM" id="SSF47954">
    <property type="entry name" value="Cyclin-like"/>
    <property type="match status" value="2"/>
</dbReference>
<proteinExistence type="inferred from homology"/>
<protein>
    <submittedName>
        <fullName evidence="4">Uncharacterized protein</fullName>
    </submittedName>
</protein>
<feature type="compositionally biased region" description="Low complexity" evidence="3">
    <location>
        <begin position="263"/>
        <end position="280"/>
    </location>
</feature>
<feature type="non-terminal residue" evidence="4">
    <location>
        <position position="367"/>
    </location>
</feature>
<dbReference type="Pfam" id="PF21797">
    <property type="entry name" value="CycT2-like_C"/>
    <property type="match status" value="1"/>
</dbReference>
<reference evidence="4" key="1">
    <citation type="submission" date="2020-11" db="EMBL/GenBank/DDBJ databases">
        <authorList>
            <person name="Tran Van P."/>
        </authorList>
    </citation>
    <scope>NUCLEOTIDE SEQUENCE</scope>
</reference>
<sequence length="367" mass="40113">MPTWYFDKKQLKVTPSFSEGIKSEAEKKYRSDGSRLILNLGVKMGLRYDSIATGALYFHRFYMCHSFKKFPRYHLTGCACLFLAGKVEETPKKAKDLMKSAKATLFELKGSDDVFAAFGDDPKEEMLVMECVILQTIKFDLQVEHPYKYLVKYAKVFKAPRQKVEQVVQMAWTFVNDSLSGTTLCLQWEPEVVAVAVLSLAGKMNQLDSRDWHGKQPGQHRWWERFIEGIAQKHLDDIGHQILDMYDSNSKGGGGGDGLSQAPSSSSGAASSKSTPTTSPKGGGKGEGASLESDRPTELLPASTAPQSNPSPSSALAPKREATSVEPPAAPLPPPPPPPSFPPPPPNPSNVLHQAPPIPLHQPPSNA</sequence>
<keyword evidence="1 2" id="KW-0195">Cyclin</keyword>
<dbReference type="SMART" id="SM00385">
    <property type="entry name" value="CYCLIN"/>
    <property type="match status" value="2"/>
</dbReference>
<dbReference type="CDD" id="cd20530">
    <property type="entry name" value="CYCLIN_CCNK_rpt1"/>
    <property type="match status" value="1"/>
</dbReference>
<feature type="compositionally biased region" description="Polar residues" evidence="3">
    <location>
        <begin position="304"/>
        <end position="314"/>
    </location>
</feature>
<feature type="compositionally biased region" description="Pro residues" evidence="3">
    <location>
        <begin position="328"/>
        <end position="348"/>
    </location>
</feature>
<dbReference type="CDD" id="cd20531">
    <property type="entry name" value="CYCLIN_CCNK_rpt2"/>
    <property type="match status" value="1"/>
</dbReference>
<dbReference type="Gene3D" id="1.10.472.10">
    <property type="entry name" value="Cyclin-like"/>
    <property type="match status" value="2"/>
</dbReference>
<dbReference type="EMBL" id="OB661426">
    <property type="protein sequence ID" value="CAD7228197.1"/>
    <property type="molecule type" value="Genomic_DNA"/>
</dbReference>
<dbReference type="Pfam" id="PF00134">
    <property type="entry name" value="Cyclin_N"/>
    <property type="match status" value="1"/>
</dbReference>
<evidence type="ECO:0000256" key="3">
    <source>
        <dbReference type="SAM" id="MobiDB-lite"/>
    </source>
</evidence>
<comment type="similarity">
    <text evidence="2">Belongs to the cyclin family.</text>
</comment>
<organism evidence="4">
    <name type="scientific">Cyprideis torosa</name>
    <dbReference type="NCBI Taxonomy" id="163714"/>
    <lineage>
        <taxon>Eukaryota</taxon>
        <taxon>Metazoa</taxon>
        <taxon>Ecdysozoa</taxon>
        <taxon>Arthropoda</taxon>
        <taxon>Crustacea</taxon>
        <taxon>Oligostraca</taxon>
        <taxon>Ostracoda</taxon>
        <taxon>Podocopa</taxon>
        <taxon>Podocopida</taxon>
        <taxon>Cytherocopina</taxon>
        <taxon>Cytheroidea</taxon>
        <taxon>Cytherideidae</taxon>
        <taxon>Cyprideis</taxon>
    </lineage>
</organism>
<name>A0A7R8ZNF7_9CRUS</name>
<dbReference type="OrthoDB" id="25002at2759"/>
<evidence type="ECO:0000256" key="2">
    <source>
        <dbReference type="RuleBase" id="RU000383"/>
    </source>
</evidence>
<dbReference type="AlphaFoldDB" id="A0A7R8ZNF7"/>
<dbReference type="InterPro" id="IPR013763">
    <property type="entry name" value="Cyclin-like_dom"/>
</dbReference>